<dbReference type="OrthoDB" id="5903399at2"/>
<dbReference type="Proteomes" id="UP000236449">
    <property type="component" value="Unassembled WGS sequence"/>
</dbReference>
<dbReference type="EMBL" id="POSK01000001">
    <property type="protein sequence ID" value="PNI06923.1"/>
    <property type="molecule type" value="Genomic_DNA"/>
</dbReference>
<reference evidence="1 2" key="1">
    <citation type="submission" date="2018-01" db="EMBL/GenBank/DDBJ databases">
        <title>Draft genome sequences of six Vibrio diazotrophicus strains isolated from deep-sea sediments of the Baltic Sea.</title>
        <authorList>
            <person name="Castillo D."/>
            <person name="Vandieken V."/>
            <person name="Chiang O."/>
            <person name="Middelboe M."/>
        </authorList>
    </citation>
    <scope>NUCLEOTIDE SEQUENCE [LARGE SCALE GENOMIC DNA]</scope>
    <source>
        <strain evidence="1 2">60.27F</strain>
    </source>
</reference>
<organism evidence="1 2">
    <name type="scientific">Vibrio diazotrophicus</name>
    <dbReference type="NCBI Taxonomy" id="685"/>
    <lineage>
        <taxon>Bacteria</taxon>
        <taxon>Pseudomonadati</taxon>
        <taxon>Pseudomonadota</taxon>
        <taxon>Gammaproteobacteria</taxon>
        <taxon>Vibrionales</taxon>
        <taxon>Vibrionaceae</taxon>
        <taxon>Vibrio</taxon>
    </lineage>
</organism>
<evidence type="ECO:0000313" key="1">
    <source>
        <dbReference type="EMBL" id="PNI06923.1"/>
    </source>
</evidence>
<gene>
    <name evidence="1" type="ORF">C1N32_00665</name>
</gene>
<evidence type="ECO:0000313" key="2">
    <source>
        <dbReference type="Proteomes" id="UP000236449"/>
    </source>
</evidence>
<sequence length="88" mass="10532">MARVTHDFDVLIIELLQQQGFIKKEAEAYLKNEVYRLEPEEIQKIKNYAKHFGLSAKEKLIQEILDLRRETLFNKLSKKLERELEITD</sequence>
<dbReference type="RefSeq" id="WP_102965311.1">
    <property type="nucleotide sequence ID" value="NZ_JAPWHJ010000005.1"/>
</dbReference>
<dbReference type="AlphaFoldDB" id="A0A2J8I8T3"/>
<protein>
    <submittedName>
        <fullName evidence="1">Uncharacterized protein</fullName>
    </submittedName>
</protein>
<accession>A0A2J8I8T3</accession>
<comment type="caution">
    <text evidence="1">The sequence shown here is derived from an EMBL/GenBank/DDBJ whole genome shotgun (WGS) entry which is preliminary data.</text>
</comment>
<proteinExistence type="predicted"/>
<name>A0A2J8I8T3_VIBDI</name>